<organism evidence="1 2">
    <name type="scientific">Pontibacter qinzhouensis</name>
    <dbReference type="NCBI Taxonomy" id="2603253"/>
    <lineage>
        <taxon>Bacteria</taxon>
        <taxon>Pseudomonadati</taxon>
        <taxon>Bacteroidota</taxon>
        <taxon>Cytophagia</taxon>
        <taxon>Cytophagales</taxon>
        <taxon>Hymenobacteraceae</taxon>
        <taxon>Pontibacter</taxon>
    </lineage>
</organism>
<dbReference type="AlphaFoldDB" id="A0A5C8KAZ3"/>
<accession>A0A5C8KAZ3</accession>
<dbReference type="EMBL" id="VRTY01000005">
    <property type="protein sequence ID" value="TXK52114.1"/>
    <property type="molecule type" value="Genomic_DNA"/>
</dbReference>
<proteinExistence type="predicted"/>
<gene>
    <name evidence="1" type="ORF">FVR03_02295</name>
</gene>
<evidence type="ECO:0000313" key="1">
    <source>
        <dbReference type="EMBL" id="TXK52114.1"/>
    </source>
</evidence>
<dbReference type="Proteomes" id="UP000321926">
    <property type="component" value="Unassembled WGS sequence"/>
</dbReference>
<name>A0A5C8KAZ3_9BACT</name>
<dbReference type="OrthoDB" id="6886737at2"/>
<comment type="caution">
    <text evidence="1">The sequence shown here is derived from an EMBL/GenBank/DDBJ whole genome shotgun (WGS) entry which is preliminary data.</text>
</comment>
<reference evidence="1 2" key="1">
    <citation type="submission" date="2019-08" db="EMBL/GenBank/DDBJ databases">
        <authorList>
            <person name="Shi S."/>
        </authorList>
    </citation>
    <scope>NUCLEOTIDE SEQUENCE [LARGE SCALE GENOMIC DNA]</scope>
    <source>
        <strain evidence="1 2">GY10130</strain>
    </source>
</reference>
<evidence type="ECO:0000313" key="2">
    <source>
        <dbReference type="Proteomes" id="UP000321926"/>
    </source>
</evidence>
<protein>
    <submittedName>
        <fullName evidence="1">Uncharacterized protein</fullName>
    </submittedName>
</protein>
<sequence length="142" mass="16260">MKRRRFIKLSGLGATGLAAIPSVGFVYTTIHDAAVGVICNELHYLNLDIAGVEQFVQDYYKAHFINDDLQVQLKMKTYYHLGVKSTDSYLVKELVYDYLAATDFFINKMDESKQVKYLGIVNRFSQPCSHPFSHFHYPPDVV</sequence>
<dbReference type="RefSeq" id="WP_147920142.1">
    <property type="nucleotide sequence ID" value="NZ_VRTY01000005.1"/>
</dbReference>
<keyword evidence="2" id="KW-1185">Reference proteome</keyword>